<reference evidence="1 2" key="1">
    <citation type="journal article" date="2014" name="Genome Announc.">
        <title>Draft Genome Sequences of Marine Flavobacterium Nonlabens Strains NR17, NR24, NR27, NR32, NR33, and Ara13.</title>
        <authorList>
            <person name="Nakanishi M."/>
            <person name="Meirelles P."/>
            <person name="Suzuki R."/>
            <person name="Takatani N."/>
            <person name="Mino S."/>
            <person name="Suda W."/>
            <person name="Oshima K."/>
            <person name="Hattori M."/>
            <person name="Ohkuma M."/>
            <person name="Hosokawa M."/>
            <person name="Miyashita K."/>
            <person name="Thompson F.L."/>
            <person name="Niwa A."/>
            <person name="Sawabe T."/>
            <person name="Sawabe T."/>
        </authorList>
    </citation>
    <scope>NUCLEOTIDE SEQUENCE [LARGE SCALE GENOMIC DNA]</scope>
    <source>
        <strain evidence="2">JCM19314</strain>
    </source>
</reference>
<dbReference type="EMBL" id="BBMM01000018">
    <property type="protein sequence ID" value="GAL01996.1"/>
    <property type="molecule type" value="Genomic_DNA"/>
</dbReference>
<comment type="caution">
    <text evidence="1">The sequence shown here is derived from an EMBL/GenBank/DDBJ whole genome shotgun (WGS) entry which is preliminary data.</text>
</comment>
<name>A0A090QGI3_NONUL</name>
<dbReference type="Proteomes" id="UP000029226">
    <property type="component" value="Unassembled WGS sequence"/>
</dbReference>
<protein>
    <recommendedName>
        <fullName evidence="3">Ig-like domain-containing protein</fullName>
    </recommendedName>
</protein>
<dbReference type="InterPro" id="IPR026341">
    <property type="entry name" value="T9SS_type_B"/>
</dbReference>
<organism evidence="1 2">
    <name type="scientific">Nonlabens ulvanivorans</name>
    <name type="common">Persicivirga ulvanivorans</name>
    <dbReference type="NCBI Taxonomy" id="906888"/>
    <lineage>
        <taxon>Bacteria</taxon>
        <taxon>Pseudomonadati</taxon>
        <taxon>Bacteroidota</taxon>
        <taxon>Flavobacteriia</taxon>
        <taxon>Flavobacteriales</taxon>
        <taxon>Flavobacteriaceae</taxon>
        <taxon>Nonlabens</taxon>
    </lineage>
</organism>
<evidence type="ECO:0008006" key="3">
    <source>
        <dbReference type="Google" id="ProtNLM"/>
    </source>
</evidence>
<dbReference type="AlphaFoldDB" id="A0A090QGI3"/>
<evidence type="ECO:0000313" key="2">
    <source>
        <dbReference type="Proteomes" id="UP000029226"/>
    </source>
</evidence>
<gene>
    <name evidence="1" type="ORF">JCM19314_277</name>
</gene>
<accession>A0A090QGI3</accession>
<sequence>MVFIDGVVGETTDRISVDVAGIYTCEVTNLEGCTSTAIFQVEYIETPIIAGVEVNNDELNIITENTSDFQYSINGLDYYNSSIFNISGLLQVNVRVKDRTGCEVSFFTYNRIKIPQFFTPNDDGYHDTWDIYNIEAFPGARLEIFDRHGNYLSKLTIL</sequence>
<dbReference type="NCBIfam" id="TIGR04131">
    <property type="entry name" value="Bac_Flav_CTERM"/>
    <property type="match status" value="1"/>
</dbReference>
<evidence type="ECO:0000313" key="1">
    <source>
        <dbReference type="EMBL" id="GAL01996.1"/>
    </source>
</evidence>
<proteinExistence type="predicted"/>
<dbReference type="Pfam" id="PF13585">
    <property type="entry name" value="CHU_C"/>
    <property type="match status" value="1"/>
</dbReference>